<dbReference type="PANTHER" id="PTHR30600">
    <property type="entry name" value="CYTOCHROME C PEROXIDASE-RELATED"/>
    <property type="match status" value="1"/>
</dbReference>
<feature type="binding site" description="covalent" evidence="8">
    <location>
        <position position="211"/>
    </location>
    <ligand>
        <name>heme c</name>
        <dbReference type="ChEBI" id="CHEBI:61717"/>
        <label>2</label>
    </ligand>
</feature>
<evidence type="ECO:0000256" key="10">
    <source>
        <dbReference type="SAM" id="SignalP"/>
    </source>
</evidence>
<dbReference type="EMBL" id="JABCLB010002723">
    <property type="protein sequence ID" value="NMU87640.1"/>
    <property type="molecule type" value="Genomic_DNA"/>
</dbReference>
<dbReference type="PROSITE" id="PS51007">
    <property type="entry name" value="CYTC"/>
    <property type="match status" value="2"/>
</dbReference>
<comment type="cofactor">
    <cofactor evidence="8">
        <name>heme</name>
        <dbReference type="ChEBI" id="CHEBI:30413"/>
    </cofactor>
    <text evidence="8">Binds 2 heme groups.</text>
</comment>
<dbReference type="GO" id="GO:0020037">
    <property type="term" value="F:heme binding"/>
    <property type="evidence" value="ECO:0007669"/>
    <property type="project" value="InterPro"/>
</dbReference>
<dbReference type="GO" id="GO:0004130">
    <property type="term" value="F:cytochrome-c peroxidase activity"/>
    <property type="evidence" value="ECO:0007669"/>
    <property type="project" value="TreeGrafter"/>
</dbReference>
<protein>
    <submittedName>
        <fullName evidence="13">C-type cytochrome</fullName>
    </submittedName>
</protein>
<dbReference type="InterPro" id="IPR036909">
    <property type="entry name" value="Cyt_c-like_dom_sf"/>
</dbReference>
<dbReference type="InterPro" id="IPR004852">
    <property type="entry name" value="Di-haem_cyt_c_peroxidsae"/>
</dbReference>
<comment type="subcellular location">
    <subcellularLocation>
        <location evidence="1">Periplasm</location>
    </subcellularLocation>
</comment>
<evidence type="ECO:0000256" key="4">
    <source>
        <dbReference type="ARBA" id="ARBA00022729"/>
    </source>
</evidence>
<dbReference type="InterPro" id="IPR009056">
    <property type="entry name" value="Cyt_c-like_dom"/>
</dbReference>
<feature type="binding site" description="covalent" evidence="8">
    <location>
        <position position="208"/>
    </location>
    <ligand>
        <name>heme c</name>
        <dbReference type="ChEBI" id="CHEBI:61717"/>
        <label>2</label>
    </ligand>
</feature>
<feature type="binding site" description="axial binding residue" evidence="9">
    <location>
        <position position="212"/>
    </location>
    <ligand>
        <name>heme c</name>
        <dbReference type="ChEBI" id="CHEBI:61717"/>
        <label>2</label>
    </ligand>
    <ligandPart>
        <name>Fe</name>
        <dbReference type="ChEBI" id="CHEBI:18248"/>
    </ligandPart>
</feature>
<dbReference type="SUPFAM" id="SSF46626">
    <property type="entry name" value="Cytochrome c"/>
    <property type="match status" value="2"/>
</dbReference>
<keyword evidence="7 9" id="KW-0408">Iron</keyword>
<dbReference type="Proteomes" id="UP000726777">
    <property type="component" value="Unassembled WGS sequence"/>
</dbReference>
<accession>A0A7H5D337</accession>
<dbReference type="PIRSF" id="PIRSF000294">
    <property type="entry name" value="Cytochrome-c_peroxidase"/>
    <property type="match status" value="1"/>
</dbReference>
<evidence type="ECO:0000313" key="13">
    <source>
        <dbReference type="EMBL" id="NMU87640.1"/>
    </source>
</evidence>
<evidence type="ECO:0000259" key="11">
    <source>
        <dbReference type="PROSITE" id="PS51007"/>
    </source>
</evidence>
<evidence type="ECO:0000256" key="2">
    <source>
        <dbReference type="ARBA" id="ARBA00022617"/>
    </source>
</evidence>
<dbReference type="EMBL" id="JACVHL010000021">
    <property type="protein sequence ID" value="MCC3807104.1"/>
    <property type="molecule type" value="Genomic_DNA"/>
</dbReference>
<name>A0A7H5D337_VIBPH</name>
<keyword evidence="6" id="KW-0560">Oxidoreductase</keyword>
<proteinExistence type="predicted"/>
<feature type="binding site" description="covalent" evidence="8">
    <location>
        <position position="66"/>
    </location>
    <ligand>
        <name>heme c</name>
        <dbReference type="ChEBI" id="CHEBI:61717"/>
        <label>1</label>
    </ligand>
</feature>
<feature type="binding site" description="axial binding residue" evidence="9">
    <location>
        <position position="70"/>
    </location>
    <ligand>
        <name>heme c</name>
        <dbReference type="ChEBI" id="CHEBI:61717"/>
        <label>1</label>
    </ligand>
    <ligandPart>
        <name>Fe</name>
        <dbReference type="ChEBI" id="CHEBI:18248"/>
    </ligandPart>
</feature>
<comment type="PTM">
    <text evidence="8">Binds 2 heme groups per subunit.</text>
</comment>
<feature type="domain" description="Cytochrome c" evidence="11">
    <location>
        <begin position="194"/>
        <end position="307"/>
    </location>
</feature>
<comment type="caution">
    <text evidence="13">The sequence shown here is derived from an EMBL/GenBank/DDBJ whole genome shotgun (WGS) entry which is preliminary data.</text>
</comment>
<evidence type="ECO:0000256" key="1">
    <source>
        <dbReference type="ARBA" id="ARBA00004418"/>
    </source>
</evidence>
<keyword evidence="4 10" id="KW-0732">Signal</keyword>
<evidence type="ECO:0000256" key="5">
    <source>
        <dbReference type="ARBA" id="ARBA00022764"/>
    </source>
</evidence>
<dbReference type="AlphaFoldDB" id="A0A7H5D337"/>
<evidence type="ECO:0000256" key="7">
    <source>
        <dbReference type="ARBA" id="ARBA00023004"/>
    </source>
</evidence>
<dbReference type="GO" id="GO:0009055">
    <property type="term" value="F:electron transfer activity"/>
    <property type="evidence" value="ECO:0007669"/>
    <property type="project" value="InterPro"/>
</dbReference>
<feature type="signal peptide" evidence="10">
    <location>
        <begin position="1"/>
        <end position="25"/>
    </location>
</feature>
<keyword evidence="2 8" id="KW-0349">Heme</keyword>
<evidence type="ECO:0000256" key="3">
    <source>
        <dbReference type="ARBA" id="ARBA00022723"/>
    </source>
</evidence>
<reference evidence="12" key="2">
    <citation type="submission" date="2020-09" db="EMBL/GenBank/DDBJ databases">
        <title>Genome sequence of Vibrio parahaemolyticus isolates.</title>
        <authorList>
            <person name="Hammerl J.A."/>
            <person name="Strauch E."/>
        </authorList>
    </citation>
    <scope>NUCLEOTIDE SEQUENCE</scope>
    <source>
        <strain evidence="12">17-VB00146</strain>
    </source>
</reference>
<feature type="binding site" description="axial binding residue" evidence="9">
    <location>
        <position position="282"/>
    </location>
    <ligand>
        <name>heme c</name>
        <dbReference type="ChEBI" id="CHEBI:61717"/>
        <label>2</label>
    </ligand>
    <ligandPart>
        <name>Fe</name>
        <dbReference type="ChEBI" id="CHEBI:18248"/>
    </ligandPart>
</feature>
<dbReference type="RefSeq" id="WP_023584852.1">
    <property type="nucleotide sequence ID" value="NZ_CAMFHK010000020.1"/>
</dbReference>
<evidence type="ECO:0000256" key="9">
    <source>
        <dbReference type="PIRSR" id="PIRSR000294-2"/>
    </source>
</evidence>
<sequence>MRLSTAIKWGAAVLFVCTASSVSVAKAEVELVLPIEGDPVVDVKLARIGWHLFRDPNLSSNGKVSCESCHNLQTNGAQNTAVAAGVKGAGTRNAITVFNASLNYRLLWDGSSNTLVSQMDGPIHDPLEMDSNWPKIESYVQNNEQYQALFKRAGNLPISIDNIKASIVEFVKGLETPGAPFDAYLLGYTHVLNEKAKRGWKTFQKAGCVQCHQGKNVGGAMIQRFAYFEHKPVQKDTGRHLLTTEGDEGYYFRVASLRNVALTGPYFHNGQVTTLAEAIQIMAQTQLGITMSDSNIEDIEAFLTSLSAPRPVILEVLENE</sequence>
<dbReference type="GO" id="GO:0046872">
    <property type="term" value="F:metal ion binding"/>
    <property type="evidence" value="ECO:0007669"/>
    <property type="project" value="UniProtKB-KW"/>
</dbReference>
<dbReference type="InterPro" id="IPR051395">
    <property type="entry name" value="Cytochrome_c_Peroxidase/MauG"/>
</dbReference>
<dbReference type="Proteomes" id="UP000518904">
    <property type="component" value="Unassembled WGS sequence"/>
</dbReference>
<evidence type="ECO:0000256" key="6">
    <source>
        <dbReference type="ARBA" id="ARBA00023002"/>
    </source>
</evidence>
<dbReference type="PANTHER" id="PTHR30600:SF7">
    <property type="entry name" value="CYTOCHROME C PEROXIDASE-RELATED"/>
    <property type="match status" value="1"/>
</dbReference>
<feature type="binding site" description="covalent" evidence="8">
    <location>
        <position position="69"/>
    </location>
    <ligand>
        <name>heme c</name>
        <dbReference type="ChEBI" id="CHEBI:61717"/>
        <label>1</label>
    </ligand>
</feature>
<evidence type="ECO:0000313" key="14">
    <source>
        <dbReference type="Proteomes" id="UP000518904"/>
    </source>
</evidence>
<keyword evidence="5" id="KW-0574">Periplasm</keyword>
<dbReference type="Gene3D" id="1.10.760.10">
    <property type="entry name" value="Cytochrome c-like domain"/>
    <property type="match status" value="2"/>
</dbReference>
<organism evidence="13 14">
    <name type="scientific">Vibrio parahaemolyticus</name>
    <dbReference type="NCBI Taxonomy" id="670"/>
    <lineage>
        <taxon>Bacteria</taxon>
        <taxon>Pseudomonadati</taxon>
        <taxon>Pseudomonadota</taxon>
        <taxon>Gammaproteobacteria</taxon>
        <taxon>Vibrionales</taxon>
        <taxon>Vibrionaceae</taxon>
        <taxon>Vibrio</taxon>
    </lineage>
</organism>
<dbReference type="InterPro" id="IPR026259">
    <property type="entry name" value="MauG/Cytc_peroxidase"/>
</dbReference>
<dbReference type="Pfam" id="PF03150">
    <property type="entry name" value="CCP_MauG"/>
    <property type="match status" value="1"/>
</dbReference>
<reference evidence="13 14" key="1">
    <citation type="submission" date="2020-04" db="EMBL/GenBank/DDBJ databases">
        <title>Whole-genome sequencing of Vibrio spp. from China reveals different genetic environments of blaCTX-M-14 among diverse lineages.</title>
        <authorList>
            <person name="Zheng Z."/>
            <person name="Ye L."/>
            <person name="Chen S."/>
        </authorList>
    </citation>
    <scope>NUCLEOTIDE SEQUENCE [LARGE SCALE GENOMIC DNA]</scope>
    <source>
        <strain evidence="13 14">Vb0551</strain>
    </source>
</reference>
<dbReference type="GO" id="GO:0042597">
    <property type="term" value="C:periplasmic space"/>
    <property type="evidence" value="ECO:0007669"/>
    <property type="project" value="UniProtKB-SubCell"/>
</dbReference>
<gene>
    <name evidence="13" type="ORF">HKB16_32855</name>
    <name evidence="12" type="ORF">IB292_18995</name>
</gene>
<feature type="chain" id="PRO_5041140542" evidence="10">
    <location>
        <begin position="26"/>
        <end position="320"/>
    </location>
</feature>
<evidence type="ECO:0000256" key="8">
    <source>
        <dbReference type="PIRSR" id="PIRSR000294-1"/>
    </source>
</evidence>
<feature type="domain" description="Cytochrome c" evidence="11">
    <location>
        <begin position="44"/>
        <end position="144"/>
    </location>
</feature>
<evidence type="ECO:0000313" key="12">
    <source>
        <dbReference type="EMBL" id="MCC3807104.1"/>
    </source>
</evidence>
<keyword evidence="3 9" id="KW-0479">Metal-binding</keyword>